<dbReference type="CDD" id="cd00211">
    <property type="entry name" value="PTS_IIA_fru"/>
    <property type="match status" value="1"/>
</dbReference>
<dbReference type="InterPro" id="IPR036634">
    <property type="entry name" value="PRD_sf"/>
</dbReference>
<dbReference type="InterPro" id="IPR013011">
    <property type="entry name" value="PTS_EIIB_2"/>
</dbReference>
<feature type="domain" description="PTS EIIB type-2" evidence="5">
    <location>
        <begin position="412"/>
        <end position="501"/>
    </location>
</feature>
<dbReference type="Pfam" id="PF00874">
    <property type="entry name" value="PRD"/>
    <property type="match status" value="1"/>
</dbReference>
<feature type="domain" description="PRD" evidence="6">
    <location>
        <begin position="193"/>
        <end position="296"/>
    </location>
</feature>
<comment type="caution">
    <text evidence="7">The sequence shown here is derived from an EMBL/GenBank/DDBJ whole genome shotgun (WGS) entry which is preliminary data.</text>
</comment>
<dbReference type="CDD" id="cd05568">
    <property type="entry name" value="PTS_IIB_bgl_like"/>
    <property type="match status" value="1"/>
</dbReference>
<organism evidence="7 8">
    <name type="scientific">Eubacterium ventriosum</name>
    <dbReference type="NCBI Taxonomy" id="39496"/>
    <lineage>
        <taxon>Bacteria</taxon>
        <taxon>Bacillati</taxon>
        <taxon>Bacillota</taxon>
        <taxon>Clostridia</taxon>
        <taxon>Eubacteriales</taxon>
        <taxon>Eubacteriaceae</taxon>
        <taxon>Eubacterium</taxon>
    </lineage>
</organism>
<keyword evidence="2" id="KW-0805">Transcription regulation</keyword>
<feature type="domain" description="PRD" evidence="6">
    <location>
        <begin position="304"/>
        <end position="411"/>
    </location>
</feature>
<dbReference type="GO" id="GO:0009401">
    <property type="term" value="P:phosphoenolpyruvate-dependent sugar phosphotransferase system"/>
    <property type="evidence" value="ECO:0007669"/>
    <property type="project" value="InterPro"/>
</dbReference>
<evidence type="ECO:0000256" key="2">
    <source>
        <dbReference type="ARBA" id="ARBA00023015"/>
    </source>
</evidence>
<dbReference type="PROSITE" id="PS51099">
    <property type="entry name" value="PTS_EIIB_TYPE_2"/>
    <property type="match status" value="1"/>
</dbReference>
<dbReference type="Gene3D" id="3.40.50.2300">
    <property type="match status" value="1"/>
</dbReference>
<protein>
    <submittedName>
        <fullName evidence="7">PRD domain-containing protein</fullName>
    </submittedName>
</protein>
<dbReference type="PROSITE" id="PS51094">
    <property type="entry name" value="PTS_EIIA_TYPE_2"/>
    <property type="match status" value="1"/>
</dbReference>
<evidence type="ECO:0000313" key="8">
    <source>
        <dbReference type="Proteomes" id="UP000284779"/>
    </source>
</evidence>
<dbReference type="SUPFAM" id="SSF55804">
    <property type="entry name" value="Phoshotransferase/anion transport protein"/>
    <property type="match status" value="1"/>
</dbReference>
<dbReference type="InterPro" id="IPR036388">
    <property type="entry name" value="WH-like_DNA-bd_sf"/>
</dbReference>
<reference evidence="7 8" key="1">
    <citation type="submission" date="2018-08" db="EMBL/GenBank/DDBJ databases">
        <title>A genome reference for cultivated species of the human gut microbiota.</title>
        <authorList>
            <person name="Zou Y."/>
            <person name="Xue W."/>
            <person name="Luo G."/>
        </authorList>
    </citation>
    <scope>NUCLEOTIDE SEQUENCE [LARGE SCALE GENOMIC DNA]</scope>
    <source>
        <strain evidence="7 8">AM44-11BH</strain>
    </source>
</reference>
<dbReference type="Gene3D" id="3.40.930.10">
    <property type="entry name" value="Mannitol-specific EII, Chain A"/>
    <property type="match status" value="1"/>
</dbReference>
<accession>A0A413R870</accession>
<evidence type="ECO:0000256" key="3">
    <source>
        <dbReference type="ARBA" id="ARBA00023163"/>
    </source>
</evidence>
<keyword evidence="3" id="KW-0804">Transcription</keyword>
<evidence type="ECO:0000256" key="1">
    <source>
        <dbReference type="ARBA" id="ARBA00022737"/>
    </source>
</evidence>
<dbReference type="RefSeq" id="WP_117970690.1">
    <property type="nucleotide sequence ID" value="NZ_QSFD01000006.1"/>
</dbReference>
<proteinExistence type="predicted"/>
<evidence type="ECO:0000259" key="5">
    <source>
        <dbReference type="PROSITE" id="PS51099"/>
    </source>
</evidence>
<dbReference type="EMBL" id="QSFD01000006">
    <property type="protein sequence ID" value="RHA18367.1"/>
    <property type="molecule type" value="Genomic_DNA"/>
</dbReference>
<dbReference type="Pfam" id="PF00359">
    <property type="entry name" value="PTS_EIIA_2"/>
    <property type="match status" value="1"/>
</dbReference>
<dbReference type="InterPro" id="IPR002178">
    <property type="entry name" value="PTS_EIIA_type-2_dom"/>
</dbReference>
<feature type="domain" description="PTS EIIA type-2" evidence="4">
    <location>
        <begin position="509"/>
        <end position="648"/>
    </location>
</feature>
<name>A0A413R870_9FIRM</name>
<dbReference type="GO" id="GO:0008982">
    <property type="term" value="F:protein-N(PI)-phosphohistidine-sugar phosphotransferase activity"/>
    <property type="evidence" value="ECO:0007669"/>
    <property type="project" value="InterPro"/>
</dbReference>
<dbReference type="PANTHER" id="PTHR30185:SF18">
    <property type="entry name" value="TRANSCRIPTIONAL REGULATOR MTLR"/>
    <property type="match status" value="1"/>
</dbReference>
<dbReference type="GO" id="GO:0006355">
    <property type="term" value="P:regulation of DNA-templated transcription"/>
    <property type="evidence" value="ECO:0007669"/>
    <property type="project" value="InterPro"/>
</dbReference>
<evidence type="ECO:0000259" key="4">
    <source>
        <dbReference type="PROSITE" id="PS51094"/>
    </source>
</evidence>
<dbReference type="Gene3D" id="1.10.1790.10">
    <property type="entry name" value="PRD domain"/>
    <property type="match status" value="1"/>
</dbReference>
<dbReference type="SUPFAM" id="SSF63520">
    <property type="entry name" value="PTS-regulatory domain, PRD"/>
    <property type="match status" value="2"/>
</dbReference>
<dbReference type="Proteomes" id="UP000284779">
    <property type="component" value="Unassembled WGS sequence"/>
</dbReference>
<gene>
    <name evidence="7" type="ORF">DW944_07535</name>
</gene>
<dbReference type="Gene3D" id="1.10.10.10">
    <property type="entry name" value="Winged helix-like DNA-binding domain superfamily/Winged helix DNA-binding domain"/>
    <property type="match status" value="2"/>
</dbReference>
<dbReference type="AlphaFoldDB" id="A0A413R870"/>
<dbReference type="InterPro" id="IPR050661">
    <property type="entry name" value="BglG_antiterminators"/>
</dbReference>
<sequence>MLSERGLQIVDKLIENNRTPITSKTLAIYLGVSERSVKTYIKEVSDFCNEHSMILERKPGIGFVADFTDQQIKQVADLKRDKKIVMSKEQRMSYIMYILLSGWDTYTLSLFSEELNVSKKVISDDINSIFKEFSKYNIRINRVAGHGVFITGDEFSIRRAMKSYCKYSIGNKVIREASDNRISVEDQELWINNFGQDNFEKSVEVIHYIEETYGIAYTDYSFKMLADYLCIQLFRVRMGNVITEDIIPEDENIKYSDIVDKVVEKFSSLSKCKLNEYEKQYIEILLASASVQSNTDLYKAISSDKEEKAKKISGEMLEYLSEILNIDLTSNELLKISMENFVPSSLIRTRYGIEATNPFLGDIREMYSGIFATCFTLTRFYEKYCGAIPTDHEISFLALFVGGALHRNVKTIRAVILGTSGIAASTIVARKIESRIEEIKIVAILSSELMDTIDQYDCDIVLSMISSFEYEDKVVHISPIISAEDEKNIKSKCFEIISHPELQKQGFYSLIDIDNILFVNEKLDKEKILREACKRLYNGGYVNKDFFDDVMKREKIEPTAIGNGVAIPHGTPDNVIKPKVFVVRLSHPINWGGKMVDTIFILAINFDNIGSTKAFFHDFARLLGSGDKIARIRKSSDIREMEKILKEELSWE</sequence>
<dbReference type="InterPro" id="IPR016152">
    <property type="entry name" value="PTrfase/Anion_transptr"/>
</dbReference>
<evidence type="ECO:0000259" key="6">
    <source>
        <dbReference type="PROSITE" id="PS51372"/>
    </source>
</evidence>
<keyword evidence="1" id="KW-0677">Repeat</keyword>
<dbReference type="PROSITE" id="PS51372">
    <property type="entry name" value="PRD_2"/>
    <property type="match status" value="2"/>
</dbReference>
<keyword evidence="8" id="KW-1185">Reference proteome</keyword>
<dbReference type="PANTHER" id="PTHR30185">
    <property type="entry name" value="CRYPTIC BETA-GLUCOSIDE BGL OPERON ANTITERMINATOR"/>
    <property type="match status" value="1"/>
</dbReference>
<dbReference type="InterPro" id="IPR011608">
    <property type="entry name" value="PRD"/>
</dbReference>
<evidence type="ECO:0000313" key="7">
    <source>
        <dbReference type="EMBL" id="RHA18367.1"/>
    </source>
</evidence>
<dbReference type="PROSITE" id="PS00372">
    <property type="entry name" value="PTS_EIIA_TYPE_2_HIS"/>
    <property type="match status" value="1"/>
</dbReference>